<evidence type="ECO:0000256" key="5">
    <source>
        <dbReference type="ARBA" id="ARBA00023186"/>
    </source>
</evidence>
<proteinExistence type="inferred from homology"/>
<dbReference type="CDD" id="cd16098">
    <property type="entry name" value="FliS"/>
    <property type="match status" value="1"/>
</dbReference>
<comment type="similarity">
    <text evidence="2 6">Belongs to the FliS family.</text>
</comment>
<dbReference type="EMBL" id="CP046244">
    <property type="protein sequence ID" value="QGP92830.1"/>
    <property type="molecule type" value="Genomic_DNA"/>
</dbReference>
<evidence type="ECO:0000256" key="1">
    <source>
        <dbReference type="ARBA" id="ARBA00004514"/>
    </source>
</evidence>
<dbReference type="PANTHER" id="PTHR34773">
    <property type="entry name" value="FLAGELLAR SECRETION CHAPERONE FLIS"/>
    <property type="match status" value="1"/>
</dbReference>
<dbReference type="RefSeq" id="WP_054937817.1">
    <property type="nucleotide sequence ID" value="NZ_CP046244.1"/>
</dbReference>
<dbReference type="InterPro" id="IPR036584">
    <property type="entry name" value="FliS_sf"/>
</dbReference>
<dbReference type="OrthoDB" id="1524959at2"/>
<keyword evidence="4 6" id="KW-1005">Bacterial flagellum biogenesis</keyword>
<dbReference type="NCBIfam" id="TIGR00208">
    <property type="entry name" value="fliS"/>
    <property type="match status" value="1"/>
</dbReference>
<keyword evidence="8" id="KW-1185">Reference proteome</keyword>
<dbReference type="GO" id="GO:0005829">
    <property type="term" value="C:cytosol"/>
    <property type="evidence" value="ECO:0007669"/>
    <property type="project" value="UniProtKB-SubCell"/>
</dbReference>
<dbReference type="Proteomes" id="UP000425916">
    <property type="component" value="Chromosome"/>
</dbReference>
<reference evidence="7 8" key="1">
    <citation type="submission" date="2019-11" db="EMBL/GenBank/DDBJ databases">
        <title>Genome sequence of Moorella glycerini DSM11254.</title>
        <authorList>
            <person name="Poehlein A."/>
            <person name="Boeer T."/>
            <person name="Daniel R."/>
        </authorList>
    </citation>
    <scope>NUCLEOTIDE SEQUENCE [LARGE SCALE GENOMIC DNA]</scope>
    <source>
        <strain evidence="7 8">DSM 11254</strain>
    </source>
</reference>
<name>A0A0C7NSY3_9FIRM</name>
<evidence type="ECO:0000256" key="6">
    <source>
        <dbReference type="PIRNR" id="PIRNR039090"/>
    </source>
</evidence>
<dbReference type="Gene3D" id="1.20.120.340">
    <property type="entry name" value="Flagellar protein FliS"/>
    <property type="match status" value="1"/>
</dbReference>
<protein>
    <recommendedName>
        <fullName evidence="6">Flagellar secretion chaperone FliS</fullName>
    </recommendedName>
</protein>
<keyword evidence="3 6" id="KW-0963">Cytoplasm</keyword>
<dbReference type="GO" id="GO:0044780">
    <property type="term" value="P:bacterial-type flagellum assembly"/>
    <property type="evidence" value="ECO:0007669"/>
    <property type="project" value="InterPro"/>
</dbReference>
<keyword evidence="7" id="KW-0969">Cilium</keyword>
<gene>
    <name evidence="7" type="primary">fliS</name>
    <name evidence="7" type="ORF">MGLY_22220</name>
</gene>
<dbReference type="InterPro" id="IPR003713">
    <property type="entry name" value="FliS"/>
</dbReference>
<dbReference type="GO" id="GO:0071973">
    <property type="term" value="P:bacterial-type flagellum-dependent cell motility"/>
    <property type="evidence" value="ECO:0007669"/>
    <property type="project" value="TreeGrafter"/>
</dbReference>
<evidence type="ECO:0000313" key="8">
    <source>
        <dbReference type="Proteomes" id="UP000425916"/>
    </source>
</evidence>
<dbReference type="Pfam" id="PF02561">
    <property type="entry name" value="FliS"/>
    <property type="match status" value="1"/>
</dbReference>
<dbReference type="AlphaFoldDB" id="A0A0C7NSY3"/>
<sequence length="138" mass="16128">MAVNNPYQAYQQNQVQTLSQEKLVLMLYDGALRFCRQGLAAMEKKDYAGVSNNLGRVQDILSELMVTLNRDVGEIAENLYKLYDFMYRHLVQANVKKSATMINEVIDLLQQLRDTWEEATRIYQTHDYRTRIGMNWQG</sequence>
<dbReference type="PANTHER" id="PTHR34773:SF1">
    <property type="entry name" value="FLAGELLAR SECRETION CHAPERONE FLIS"/>
    <property type="match status" value="1"/>
</dbReference>
<evidence type="ECO:0000256" key="4">
    <source>
        <dbReference type="ARBA" id="ARBA00022795"/>
    </source>
</evidence>
<keyword evidence="5" id="KW-0143">Chaperone</keyword>
<comment type="subcellular location">
    <subcellularLocation>
        <location evidence="1 6">Cytoplasm</location>
        <location evidence="1 6">Cytosol</location>
    </subcellularLocation>
</comment>
<evidence type="ECO:0000256" key="3">
    <source>
        <dbReference type="ARBA" id="ARBA00022490"/>
    </source>
</evidence>
<evidence type="ECO:0000256" key="2">
    <source>
        <dbReference type="ARBA" id="ARBA00008787"/>
    </source>
</evidence>
<dbReference type="STRING" id="55779.2993"/>
<keyword evidence="7" id="KW-0282">Flagellum</keyword>
<dbReference type="PIRSF" id="PIRSF039090">
    <property type="entry name" value="Flis"/>
    <property type="match status" value="1"/>
</dbReference>
<keyword evidence="7" id="KW-0966">Cell projection</keyword>
<evidence type="ECO:0000313" key="7">
    <source>
        <dbReference type="EMBL" id="QGP92830.1"/>
    </source>
</evidence>
<dbReference type="SUPFAM" id="SSF101116">
    <property type="entry name" value="Flagellar export chaperone FliS"/>
    <property type="match status" value="1"/>
</dbReference>
<organism evidence="7 8">
    <name type="scientific">Neomoorella glycerini</name>
    <dbReference type="NCBI Taxonomy" id="55779"/>
    <lineage>
        <taxon>Bacteria</taxon>
        <taxon>Bacillati</taxon>
        <taxon>Bacillota</taxon>
        <taxon>Clostridia</taxon>
        <taxon>Neomoorellales</taxon>
        <taxon>Neomoorellaceae</taxon>
        <taxon>Neomoorella</taxon>
    </lineage>
</organism>
<accession>A0A0C7NSY3</accession>